<feature type="compositionally biased region" description="Low complexity" evidence="1">
    <location>
        <begin position="148"/>
        <end position="187"/>
    </location>
</feature>
<keyword evidence="3" id="KW-1185">Reference proteome</keyword>
<comment type="caution">
    <text evidence="2">The sequence shown here is derived from an EMBL/GenBank/DDBJ whole genome shotgun (WGS) entry which is preliminary data.</text>
</comment>
<feature type="compositionally biased region" description="Low complexity" evidence="1">
    <location>
        <begin position="120"/>
        <end position="130"/>
    </location>
</feature>
<protein>
    <submittedName>
        <fullName evidence="2">Uncharacterized protein</fullName>
    </submittedName>
</protein>
<proteinExistence type="predicted"/>
<evidence type="ECO:0000313" key="3">
    <source>
        <dbReference type="Proteomes" id="UP000703269"/>
    </source>
</evidence>
<dbReference type="AlphaFoldDB" id="A0A9P3G1Q2"/>
<gene>
    <name evidence="2" type="ORF">PsYK624_027290</name>
</gene>
<accession>A0A9P3G1Q2</accession>
<sequence length="194" mass="21052">MGLAQRLRAQEGPWDRAHGPCCPVDSTFSDREGYKSLNACATGALPPHAHRVELAIAPRRCVRAGTCRDCEACATDRPTRLIVVASDVHQWRGEHWRECACEDAPDATCPLRVERVSAQRSSSRTTTSADSRTRPRRPTPSPRRPRRPTMFCSPSPSFSAPSAPSCSLSHPGSSSPAPASLRRPALLVHSPPPS</sequence>
<feature type="region of interest" description="Disordered" evidence="1">
    <location>
        <begin position="113"/>
        <end position="194"/>
    </location>
</feature>
<reference evidence="2 3" key="1">
    <citation type="submission" date="2021-08" db="EMBL/GenBank/DDBJ databases">
        <title>Draft Genome Sequence of Phanerochaete sordida strain YK-624.</title>
        <authorList>
            <person name="Mori T."/>
            <person name="Dohra H."/>
            <person name="Suzuki T."/>
            <person name="Kawagishi H."/>
            <person name="Hirai H."/>
        </authorList>
    </citation>
    <scope>NUCLEOTIDE SEQUENCE [LARGE SCALE GENOMIC DNA]</scope>
    <source>
        <strain evidence="2 3">YK-624</strain>
    </source>
</reference>
<organism evidence="2 3">
    <name type="scientific">Phanerochaete sordida</name>
    <dbReference type="NCBI Taxonomy" id="48140"/>
    <lineage>
        <taxon>Eukaryota</taxon>
        <taxon>Fungi</taxon>
        <taxon>Dikarya</taxon>
        <taxon>Basidiomycota</taxon>
        <taxon>Agaricomycotina</taxon>
        <taxon>Agaricomycetes</taxon>
        <taxon>Polyporales</taxon>
        <taxon>Phanerochaetaceae</taxon>
        <taxon>Phanerochaete</taxon>
    </lineage>
</organism>
<dbReference type="EMBL" id="BPQB01000004">
    <property type="protein sequence ID" value="GJE86648.1"/>
    <property type="molecule type" value="Genomic_DNA"/>
</dbReference>
<evidence type="ECO:0000313" key="2">
    <source>
        <dbReference type="EMBL" id="GJE86648.1"/>
    </source>
</evidence>
<dbReference type="Proteomes" id="UP000703269">
    <property type="component" value="Unassembled WGS sequence"/>
</dbReference>
<evidence type="ECO:0000256" key="1">
    <source>
        <dbReference type="SAM" id="MobiDB-lite"/>
    </source>
</evidence>
<name>A0A9P3G1Q2_9APHY</name>